<keyword evidence="2" id="KW-0503">Monooxygenase</keyword>
<reference evidence="2 3" key="1">
    <citation type="submission" date="2021-03" db="EMBL/GenBank/DDBJ databases">
        <title>Enterococcal diversity collection.</title>
        <authorList>
            <person name="Gilmore M.S."/>
            <person name="Schwartzman J."/>
            <person name="Van Tyne D."/>
            <person name="Martin M."/>
            <person name="Earl A.M."/>
            <person name="Manson A.L."/>
            <person name="Straub T."/>
            <person name="Salamzade R."/>
            <person name="Saavedra J."/>
            <person name="Lebreton F."/>
            <person name="Prichula J."/>
            <person name="Schaufler K."/>
            <person name="Gaca A."/>
            <person name="Sgardioli B."/>
            <person name="Wagenaar J."/>
            <person name="Strong T."/>
        </authorList>
    </citation>
    <scope>NUCLEOTIDE SEQUENCE [LARGE SCALE GENOMIC DNA]</scope>
    <source>
        <strain evidence="2 3">DIV0080</strain>
    </source>
</reference>
<protein>
    <submittedName>
        <fullName evidence="2">Antibiotic biosynthesis monooxygenase</fullName>
    </submittedName>
</protein>
<feature type="domain" description="ABM" evidence="1">
    <location>
        <begin position="9"/>
        <end position="99"/>
    </location>
</feature>
<dbReference type="RefSeq" id="WP_206964834.1">
    <property type="nucleotide sequence ID" value="NZ_JAFLVX010000009.1"/>
</dbReference>
<keyword evidence="3" id="KW-1185">Reference proteome</keyword>
<dbReference type="GO" id="GO:0004497">
    <property type="term" value="F:monooxygenase activity"/>
    <property type="evidence" value="ECO:0007669"/>
    <property type="project" value="UniProtKB-KW"/>
</dbReference>
<dbReference type="InterPro" id="IPR011008">
    <property type="entry name" value="Dimeric_a/b-barrel"/>
</dbReference>
<comment type="caution">
    <text evidence="2">The sequence shown here is derived from an EMBL/GenBank/DDBJ whole genome shotgun (WGS) entry which is preliminary data.</text>
</comment>
<dbReference type="SUPFAM" id="SSF54909">
    <property type="entry name" value="Dimeric alpha+beta barrel"/>
    <property type="match status" value="1"/>
</dbReference>
<evidence type="ECO:0000259" key="1">
    <source>
        <dbReference type="PROSITE" id="PS51725"/>
    </source>
</evidence>
<evidence type="ECO:0000313" key="3">
    <source>
        <dbReference type="Proteomes" id="UP000664857"/>
    </source>
</evidence>
<proteinExistence type="predicted"/>
<dbReference type="Proteomes" id="UP000664857">
    <property type="component" value="Unassembled WGS sequence"/>
</dbReference>
<dbReference type="Pfam" id="PF03992">
    <property type="entry name" value="ABM"/>
    <property type="match status" value="1"/>
</dbReference>
<keyword evidence="2" id="KW-0560">Oxidoreductase</keyword>
<organism evidence="2 3">
    <name type="scientific">Candidatus Vagococcus giribetii</name>
    <dbReference type="NCBI Taxonomy" id="2230876"/>
    <lineage>
        <taxon>Bacteria</taxon>
        <taxon>Bacillati</taxon>
        <taxon>Bacillota</taxon>
        <taxon>Bacilli</taxon>
        <taxon>Lactobacillales</taxon>
        <taxon>Enterococcaceae</taxon>
        <taxon>Vagococcus</taxon>
    </lineage>
</organism>
<evidence type="ECO:0000313" key="2">
    <source>
        <dbReference type="EMBL" id="MBO0475985.1"/>
    </source>
</evidence>
<gene>
    <name evidence="2" type="ORF">DOK76_02810</name>
</gene>
<dbReference type="Gene3D" id="3.30.70.100">
    <property type="match status" value="1"/>
</dbReference>
<sequence length="101" mass="12239">MTYLKEDYLYCTAILQSTKKVPYEQLIKKLEKLQEKTTTEKGCILFEVVPLNRELERFGLWEIWKDTESFYKHHEKEYTKEFFAEQLDTIELFESSKEVSL</sequence>
<name>A0ABS3HRQ1_9ENTE</name>
<dbReference type="EMBL" id="JAFLVX010000009">
    <property type="protein sequence ID" value="MBO0475985.1"/>
    <property type="molecule type" value="Genomic_DNA"/>
</dbReference>
<accession>A0ABS3HRQ1</accession>
<dbReference type="InterPro" id="IPR007138">
    <property type="entry name" value="ABM_dom"/>
</dbReference>
<dbReference type="PROSITE" id="PS51725">
    <property type="entry name" value="ABM"/>
    <property type="match status" value="1"/>
</dbReference>